<dbReference type="PROSITE" id="PS51257">
    <property type="entry name" value="PROKAR_LIPOPROTEIN"/>
    <property type="match status" value="1"/>
</dbReference>
<proteinExistence type="predicted"/>
<evidence type="ECO:0000313" key="3">
    <source>
        <dbReference type="Proteomes" id="UP001500582"/>
    </source>
</evidence>
<evidence type="ECO:0000313" key="2">
    <source>
        <dbReference type="EMBL" id="GAA4306827.1"/>
    </source>
</evidence>
<dbReference type="Pfam" id="PF17164">
    <property type="entry name" value="DUF5122"/>
    <property type="match status" value="3"/>
</dbReference>
<dbReference type="Proteomes" id="UP001500582">
    <property type="component" value="Unassembled WGS sequence"/>
</dbReference>
<dbReference type="InterPro" id="IPR011043">
    <property type="entry name" value="Gal_Oxase/kelch_b-propeller"/>
</dbReference>
<dbReference type="InterPro" id="IPR013431">
    <property type="entry name" value="Delta_60_rpt"/>
</dbReference>
<evidence type="ECO:0000259" key="1">
    <source>
        <dbReference type="Pfam" id="PF16400"/>
    </source>
</evidence>
<dbReference type="Gene3D" id="2.60.40.10">
    <property type="entry name" value="Immunoglobulins"/>
    <property type="match status" value="1"/>
</dbReference>
<dbReference type="InterPro" id="IPR013783">
    <property type="entry name" value="Ig-like_fold"/>
</dbReference>
<comment type="caution">
    <text evidence="2">The sequence shown here is derived from an EMBL/GenBank/DDBJ whole genome shotgun (WGS) entry which is preliminary data.</text>
</comment>
<feature type="domain" description="DUF5008" evidence="1">
    <location>
        <begin position="32"/>
        <end position="122"/>
    </location>
</feature>
<dbReference type="Pfam" id="PF16400">
    <property type="entry name" value="DUF5008"/>
    <property type="match status" value="1"/>
</dbReference>
<dbReference type="EMBL" id="BAABFT010000001">
    <property type="protein sequence ID" value="GAA4306827.1"/>
    <property type="molecule type" value="Genomic_DNA"/>
</dbReference>
<gene>
    <name evidence="2" type="ORF">GCM10023149_00220</name>
</gene>
<dbReference type="SUPFAM" id="SSF50965">
    <property type="entry name" value="Galactose oxidase, central domain"/>
    <property type="match status" value="1"/>
</dbReference>
<reference evidence="3" key="1">
    <citation type="journal article" date="2019" name="Int. J. Syst. Evol. Microbiol.">
        <title>The Global Catalogue of Microorganisms (GCM) 10K type strain sequencing project: providing services to taxonomists for standard genome sequencing and annotation.</title>
        <authorList>
            <consortium name="The Broad Institute Genomics Platform"/>
            <consortium name="The Broad Institute Genome Sequencing Center for Infectious Disease"/>
            <person name="Wu L."/>
            <person name="Ma J."/>
        </authorList>
    </citation>
    <scope>NUCLEOTIDE SEQUENCE [LARGE SCALE GENOMIC DNA]</scope>
    <source>
        <strain evidence="3">JCM 17705</strain>
    </source>
</reference>
<name>A0ABP8FLV1_9SPHI</name>
<dbReference type="InterPro" id="IPR032175">
    <property type="entry name" value="DUF5008"/>
</dbReference>
<dbReference type="Gene3D" id="2.80.10.50">
    <property type="match status" value="2"/>
</dbReference>
<sequence>MNLKMRKLKFIITIIALSTVAIQGCKKEQTTFEDPYADAKSPLGIEINRSLAPVPANGESGTVVTFQARGLKQYEGKLKFMFNGEEGEVTEVTESTIKVKVPDAGSTGVTSISVSDQLVIGPIFTVNGLVNIDPSFRATAGTNGVVNQAYPLADGRYFVIGGFNNYDNKGTTTPLNRIVRVSADFEFDRTFRTGKGANGQLSKIIEISNNKYVISGGFSGYGGRPDNISNITTLNINGSIDTMGIKTYRRPGLLDTIKFFPRFNGGTNEYIDKIYKHQNKILATGRFRYYVTRTYTEASYDFQRDTVILDSTEIRQIVRFNLDGSLDKSFRFNATTNKGLPAANGPIDSYMHTTGALNEKLVIFGNFTTFDSSPANRLVRLNVDGGIDNTFNVGSGTDNSINYLTYNSVTKKYLITGAFRSYNGKPALGIALLNEDGTLDESFQAKSYEGGFYGFSKQLDNGWIVVSGSFKKYNNVTRSGFMIIDNKGDFVPKYNATGPFGGYLTDIVETKSADGKKALLLLGGYYRFDNLPVYNITRVTIE</sequence>
<protein>
    <recommendedName>
        <fullName evidence="1">DUF5008 domain-containing protein</fullName>
    </recommendedName>
</protein>
<accession>A0ABP8FLV1</accession>
<organism evidence="2 3">
    <name type="scientific">Mucilaginibacter gynuensis</name>
    <dbReference type="NCBI Taxonomy" id="1302236"/>
    <lineage>
        <taxon>Bacteria</taxon>
        <taxon>Pseudomonadati</taxon>
        <taxon>Bacteroidota</taxon>
        <taxon>Sphingobacteriia</taxon>
        <taxon>Sphingobacteriales</taxon>
        <taxon>Sphingobacteriaceae</taxon>
        <taxon>Mucilaginibacter</taxon>
    </lineage>
</organism>
<keyword evidence="3" id="KW-1185">Reference proteome</keyword>